<keyword evidence="4" id="KW-1185">Reference proteome</keyword>
<evidence type="ECO:0000313" key="4">
    <source>
        <dbReference type="Proteomes" id="UP001066276"/>
    </source>
</evidence>
<feature type="region of interest" description="Disordered" evidence="2">
    <location>
        <begin position="1"/>
        <end position="21"/>
    </location>
</feature>
<dbReference type="AlphaFoldDB" id="A0AAV7QQC9"/>
<comment type="caution">
    <text evidence="3">The sequence shown here is derived from an EMBL/GenBank/DDBJ whole genome shotgun (WGS) entry which is preliminary data.</text>
</comment>
<dbReference type="Proteomes" id="UP001066276">
    <property type="component" value="Chromosome 6"/>
</dbReference>
<evidence type="ECO:0000256" key="2">
    <source>
        <dbReference type="SAM" id="MobiDB-lite"/>
    </source>
</evidence>
<reference evidence="3" key="1">
    <citation type="journal article" date="2022" name="bioRxiv">
        <title>Sequencing and chromosome-scale assembly of the giantPleurodeles waltlgenome.</title>
        <authorList>
            <person name="Brown T."/>
            <person name="Elewa A."/>
            <person name="Iarovenko S."/>
            <person name="Subramanian E."/>
            <person name="Araus A.J."/>
            <person name="Petzold A."/>
            <person name="Susuki M."/>
            <person name="Suzuki K.-i.T."/>
            <person name="Hayashi T."/>
            <person name="Toyoda A."/>
            <person name="Oliveira C."/>
            <person name="Osipova E."/>
            <person name="Leigh N.D."/>
            <person name="Simon A."/>
            <person name="Yun M.H."/>
        </authorList>
    </citation>
    <scope>NUCLEOTIDE SEQUENCE</scope>
    <source>
        <strain evidence="3">20211129_DDA</strain>
        <tissue evidence="3">Liver</tissue>
    </source>
</reference>
<sequence>MESPHRDAWEGQPKSAGASSPPDIHIMFLNLKQILTATDNKIDLLADHFDLLKEKIDKHNDRLDQLEHCMSEAEDVHLEDREKILRMVKVLEVIWNKNEDLEACSWRNNLLIL</sequence>
<proteinExistence type="predicted"/>
<evidence type="ECO:0000313" key="3">
    <source>
        <dbReference type="EMBL" id="KAJ1142275.1"/>
    </source>
</evidence>
<feature type="coiled-coil region" evidence="1">
    <location>
        <begin position="49"/>
        <end position="76"/>
    </location>
</feature>
<protein>
    <submittedName>
        <fullName evidence="3">Uncharacterized protein</fullName>
    </submittedName>
</protein>
<keyword evidence="1" id="KW-0175">Coiled coil</keyword>
<evidence type="ECO:0000256" key="1">
    <source>
        <dbReference type="SAM" id="Coils"/>
    </source>
</evidence>
<organism evidence="3 4">
    <name type="scientific">Pleurodeles waltl</name>
    <name type="common">Iberian ribbed newt</name>
    <dbReference type="NCBI Taxonomy" id="8319"/>
    <lineage>
        <taxon>Eukaryota</taxon>
        <taxon>Metazoa</taxon>
        <taxon>Chordata</taxon>
        <taxon>Craniata</taxon>
        <taxon>Vertebrata</taxon>
        <taxon>Euteleostomi</taxon>
        <taxon>Amphibia</taxon>
        <taxon>Batrachia</taxon>
        <taxon>Caudata</taxon>
        <taxon>Salamandroidea</taxon>
        <taxon>Salamandridae</taxon>
        <taxon>Pleurodelinae</taxon>
        <taxon>Pleurodeles</taxon>
    </lineage>
</organism>
<name>A0AAV7QQC9_PLEWA</name>
<gene>
    <name evidence="3" type="ORF">NDU88_008602</name>
</gene>
<dbReference type="EMBL" id="JANPWB010000010">
    <property type="protein sequence ID" value="KAJ1142275.1"/>
    <property type="molecule type" value="Genomic_DNA"/>
</dbReference>
<accession>A0AAV7QQC9</accession>